<dbReference type="PANTHER" id="PTHR10434:SF9">
    <property type="entry name" value="PHOSPHOLIPID_GLYCEROL ACYLTRANSFERASE DOMAIN-CONTAINING PROTEIN"/>
    <property type="match status" value="1"/>
</dbReference>
<evidence type="ECO:0000313" key="5">
    <source>
        <dbReference type="EMBL" id="KOF01612.1"/>
    </source>
</evidence>
<dbReference type="PATRIC" id="fig|1566026.4.peg.1747"/>
<evidence type="ECO:0000256" key="2">
    <source>
        <dbReference type="ARBA" id="ARBA00022679"/>
    </source>
</evidence>
<evidence type="ECO:0000256" key="1">
    <source>
        <dbReference type="ARBA" id="ARBA00005189"/>
    </source>
</evidence>
<name>A0A0L8AH98_9BACT</name>
<comment type="pathway">
    <text evidence="1">Lipid metabolism.</text>
</comment>
<dbReference type="SUPFAM" id="SSF69593">
    <property type="entry name" value="Glycerol-3-phosphate (1)-acyltransferase"/>
    <property type="match status" value="1"/>
</dbReference>
<evidence type="ECO:0000256" key="3">
    <source>
        <dbReference type="ARBA" id="ARBA00023315"/>
    </source>
</evidence>
<dbReference type="GO" id="GO:0003841">
    <property type="term" value="F:1-acylglycerol-3-phosphate O-acyltransferase activity"/>
    <property type="evidence" value="ECO:0007669"/>
    <property type="project" value="TreeGrafter"/>
</dbReference>
<dbReference type="EMBL" id="JSVA01000021">
    <property type="protein sequence ID" value="KOF01612.1"/>
    <property type="molecule type" value="Genomic_DNA"/>
</dbReference>
<dbReference type="OrthoDB" id="9796839at2"/>
<sequence>MMKLFSRFLFWITGWKLEGEFPEGVKKVVITAAPHTSNWDFVYARAAFYLLEVPLNYTIKKEFMVGPLGWMLKSMGAIPIDRSPKKPGEKRQSTVDAMAALFQSREELAVMVTPEGTRKYVPEWRTGFYYTAIKGGVPIVLGFLDYKHKIAGIGPTIYPSGNVEEDIEKMKAFYRTKTGKYPELGVK</sequence>
<dbReference type="Proteomes" id="UP000036908">
    <property type="component" value="Unassembled WGS sequence"/>
</dbReference>
<proteinExistence type="predicted"/>
<protein>
    <submittedName>
        <fullName evidence="5">Glycerol acyltransferase</fullName>
    </submittedName>
</protein>
<dbReference type="SMART" id="SM00563">
    <property type="entry name" value="PlsC"/>
    <property type="match status" value="1"/>
</dbReference>
<dbReference type="Pfam" id="PF01553">
    <property type="entry name" value="Acyltransferase"/>
    <property type="match status" value="1"/>
</dbReference>
<dbReference type="InterPro" id="IPR002123">
    <property type="entry name" value="Plipid/glycerol_acylTrfase"/>
</dbReference>
<evidence type="ECO:0000313" key="6">
    <source>
        <dbReference type="Proteomes" id="UP000036908"/>
    </source>
</evidence>
<dbReference type="RefSeq" id="WP_053224870.1">
    <property type="nucleotide sequence ID" value="NZ_JSVA01000021.1"/>
</dbReference>
<keyword evidence="6" id="KW-1185">Reference proteome</keyword>
<keyword evidence="3 5" id="KW-0012">Acyltransferase</keyword>
<dbReference type="CDD" id="cd07988">
    <property type="entry name" value="LPLAT_ABO13168-like"/>
    <property type="match status" value="1"/>
</dbReference>
<keyword evidence="2 5" id="KW-0808">Transferase</keyword>
<dbReference type="GO" id="GO:0006654">
    <property type="term" value="P:phosphatidic acid biosynthetic process"/>
    <property type="evidence" value="ECO:0007669"/>
    <property type="project" value="TreeGrafter"/>
</dbReference>
<accession>A0A0L8AH98</accession>
<dbReference type="PANTHER" id="PTHR10434">
    <property type="entry name" value="1-ACYL-SN-GLYCEROL-3-PHOSPHATE ACYLTRANSFERASE"/>
    <property type="match status" value="1"/>
</dbReference>
<feature type="domain" description="Phospholipid/glycerol acyltransferase" evidence="4">
    <location>
        <begin position="29"/>
        <end position="144"/>
    </location>
</feature>
<organism evidence="5 6">
    <name type="scientific">Roseivirga seohaensis subsp. aquiponti</name>
    <dbReference type="NCBI Taxonomy" id="1566026"/>
    <lineage>
        <taxon>Bacteria</taxon>
        <taxon>Pseudomonadati</taxon>
        <taxon>Bacteroidota</taxon>
        <taxon>Cytophagia</taxon>
        <taxon>Cytophagales</taxon>
        <taxon>Roseivirgaceae</taxon>
        <taxon>Roseivirga</taxon>
    </lineage>
</organism>
<gene>
    <name evidence="5" type="ORF">OB69_16565</name>
</gene>
<comment type="caution">
    <text evidence="5">The sequence shown here is derived from an EMBL/GenBank/DDBJ whole genome shotgun (WGS) entry which is preliminary data.</text>
</comment>
<evidence type="ECO:0000259" key="4">
    <source>
        <dbReference type="SMART" id="SM00563"/>
    </source>
</evidence>
<dbReference type="AlphaFoldDB" id="A0A0L8AH98"/>
<reference evidence="6" key="1">
    <citation type="submission" date="2014-11" db="EMBL/GenBank/DDBJ databases">
        <title>Genome sequencing of Roseivirga sp. D-25.</title>
        <authorList>
            <person name="Selvaratnam C."/>
            <person name="Thevarajoo S."/>
            <person name="Goh K.M."/>
            <person name="Eee R."/>
            <person name="Chan K.-G."/>
            <person name="Chong C.S."/>
        </authorList>
    </citation>
    <scope>NUCLEOTIDE SEQUENCE [LARGE SCALE GENOMIC DNA]</scope>
    <source>
        <strain evidence="6">D-25</strain>
    </source>
</reference>